<evidence type="ECO:0000313" key="1">
    <source>
        <dbReference type="EMBL" id="KAG5327314.1"/>
    </source>
</evidence>
<gene>
    <name evidence="1" type="ORF">G6Z78_0007529</name>
</gene>
<evidence type="ECO:0000313" key="2">
    <source>
        <dbReference type="Proteomes" id="UP000668214"/>
    </source>
</evidence>
<feature type="non-terminal residue" evidence="1">
    <location>
        <position position="1"/>
    </location>
</feature>
<feature type="non-terminal residue" evidence="1">
    <location>
        <position position="109"/>
    </location>
</feature>
<dbReference type="AlphaFoldDB" id="A0A836JPM6"/>
<reference evidence="1" key="1">
    <citation type="submission" date="2020-02" db="EMBL/GenBank/DDBJ databases">
        <title>Relaxed selection underlies rapid genomic changes in the transitions from sociality to social parasitism in ants.</title>
        <authorList>
            <person name="Bi X."/>
        </authorList>
    </citation>
    <scope>NUCLEOTIDE SEQUENCE</scope>
    <source>
        <strain evidence="1">BGI-DK2014c</strain>
        <tissue evidence="1">Whole body</tissue>
    </source>
</reference>
<proteinExistence type="predicted"/>
<comment type="caution">
    <text evidence="1">The sequence shown here is derived from an EMBL/GenBank/DDBJ whole genome shotgun (WGS) entry which is preliminary data.</text>
</comment>
<dbReference type="PANTHER" id="PTHR46060">
    <property type="entry name" value="MARINER MOS1 TRANSPOSASE-LIKE PROTEIN"/>
    <property type="match status" value="1"/>
</dbReference>
<dbReference type="GO" id="GO:0003676">
    <property type="term" value="F:nucleic acid binding"/>
    <property type="evidence" value="ECO:0007669"/>
    <property type="project" value="InterPro"/>
</dbReference>
<accession>A0A836JPM6</accession>
<dbReference type="Gene3D" id="3.30.420.10">
    <property type="entry name" value="Ribonuclease H-like superfamily/Ribonuclease H"/>
    <property type="match status" value="1"/>
</dbReference>
<sequence>KLKKFIRVQKDELPTLSHANVVYRIVVLIANCDASYMDRYRLQLMRLSRALKEKRPLYAQRHDKVILLHDNARPHVAKPVKTYLETLKWEVLPHPPYSPDIAPSDFHLF</sequence>
<protein>
    <submittedName>
        <fullName evidence="1">MOS1T transposase</fullName>
    </submittedName>
</protein>
<dbReference type="PANTHER" id="PTHR46060:SF1">
    <property type="entry name" value="MARINER MOS1 TRANSPOSASE-LIKE PROTEIN"/>
    <property type="match status" value="1"/>
</dbReference>
<name>A0A836JPM6_9HYME</name>
<dbReference type="EMBL" id="JAANIA010000101">
    <property type="protein sequence ID" value="KAG5327314.1"/>
    <property type="molecule type" value="Genomic_DNA"/>
</dbReference>
<dbReference type="InterPro" id="IPR036397">
    <property type="entry name" value="RNaseH_sf"/>
</dbReference>
<organism evidence="1 2">
    <name type="scientific">Pseudoatta argentina</name>
    <dbReference type="NCBI Taxonomy" id="621737"/>
    <lineage>
        <taxon>Eukaryota</taxon>
        <taxon>Metazoa</taxon>
        <taxon>Ecdysozoa</taxon>
        <taxon>Arthropoda</taxon>
        <taxon>Hexapoda</taxon>
        <taxon>Insecta</taxon>
        <taxon>Pterygota</taxon>
        <taxon>Neoptera</taxon>
        <taxon>Endopterygota</taxon>
        <taxon>Hymenoptera</taxon>
        <taxon>Apocrita</taxon>
        <taxon>Aculeata</taxon>
        <taxon>Formicoidea</taxon>
        <taxon>Formicidae</taxon>
        <taxon>Myrmicinae</taxon>
        <taxon>Pseudoatta</taxon>
    </lineage>
</organism>
<keyword evidence="2" id="KW-1185">Reference proteome</keyword>
<dbReference type="Proteomes" id="UP000668214">
    <property type="component" value="Unassembled WGS sequence"/>
</dbReference>
<dbReference type="InterPro" id="IPR052709">
    <property type="entry name" value="Transposase-MT_Hybrid"/>
</dbReference>